<protein>
    <submittedName>
        <fullName evidence="1">Uncharacterized protein</fullName>
    </submittedName>
</protein>
<sequence>MPTGEVDELAHAQALTTLHRDRVSCRVVVEIEMLLFISGFKKMGYYLRANNFCIFSRSSASIRGYS</sequence>
<evidence type="ECO:0000313" key="2">
    <source>
        <dbReference type="Proteomes" id="UP001307889"/>
    </source>
</evidence>
<dbReference type="Proteomes" id="UP001307889">
    <property type="component" value="Chromosome 13"/>
</dbReference>
<keyword evidence="2" id="KW-1185">Reference proteome</keyword>
<proteinExistence type="predicted"/>
<dbReference type="EMBL" id="AP028921">
    <property type="protein sequence ID" value="BET01844.1"/>
    <property type="molecule type" value="Genomic_DNA"/>
</dbReference>
<gene>
    <name evidence="1" type="ORF">NTJ_14662</name>
</gene>
<organism evidence="1 2">
    <name type="scientific">Nesidiocoris tenuis</name>
    <dbReference type="NCBI Taxonomy" id="355587"/>
    <lineage>
        <taxon>Eukaryota</taxon>
        <taxon>Metazoa</taxon>
        <taxon>Ecdysozoa</taxon>
        <taxon>Arthropoda</taxon>
        <taxon>Hexapoda</taxon>
        <taxon>Insecta</taxon>
        <taxon>Pterygota</taxon>
        <taxon>Neoptera</taxon>
        <taxon>Paraneoptera</taxon>
        <taxon>Hemiptera</taxon>
        <taxon>Heteroptera</taxon>
        <taxon>Panheteroptera</taxon>
        <taxon>Cimicomorpha</taxon>
        <taxon>Miridae</taxon>
        <taxon>Dicyphina</taxon>
        <taxon>Nesidiocoris</taxon>
    </lineage>
</organism>
<accession>A0ABN7BC67</accession>
<evidence type="ECO:0000313" key="1">
    <source>
        <dbReference type="EMBL" id="BET01844.1"/>
    </source>
</evidence>
<reference evidence="1 2" key="1">
    <citation type="submission" date="2023-09" db="EMBL/GenBank/DDBJ databases">
        <title>Nesidiocoris tenuis whole genome shotgun sequence.</title>
        <authorList>
            <person name="Shibata T."/>
            <person name="Shimoda M."/>
            <person name="Kobayashi T."/>
            <person name="Uehara T."/>
        </authorList>
    </citation>
    <scope>NUCLEOTIDE SEQUENCE [LARGE SCALE GENOMIC DNA]</scope>
    <source>
        <strain evidence="1 2">Japan</strain>
    </source>
</reference>
<name>A0ABN7BC67_9HEMI</name>